<name>A0A3B0YBA6_9ZZZZ</name>
<evidence type="ECO:0000256" key="1">
    <source>
        <dbReference type="SAM" id="Phobius"/>
    </source>
</evidence>
<keyword evidence="1" id="KW-1133">Transmembrane helix</keyword>
<dbReference type="AlphaFoldDB" id="A0A3B0YBA6"/>
<dbReference type="Gene3D" id="2.180.10.10">
    <property type="entry name" value="RHS repeat-associated core"/>
    <property type="match status" value="2"/>
</dbReference>
<feature type="transmembrane region" description="Helical" evidence="1">
    <location>
        <begin position="203"/>
        <end position="221"/>
    </location>
</feature>
<dbReference type="SUPFAM" id="SSF52200">
    <property type="entry name" value="Toll/Interleukin receptor TIR domain"/>
    <property type="match status" value="1"/>
</dbReference>
<organism evidence="3">
    <name type="scientific">hydrothermal vent metagenome</name>
    <dbReference type="NCBI Taxonomy" id="652676"/>
    <lineage>
        <taxon>unclassified sequences</taxon>
        <taxon>metagenomes</taxon>
        <taxon>ecological metagenomes</taxon>
    </lineage>
</organism>
<sequence>MNDSDTQSYRYSAFISYRHVDRDRKWAEWLVNALETYRIPKELQQVGFPARLGKVFRDKDELPSDGNLNSQIEDALKASRFLIVICSPDTPSSKWVSREIEIFKELGRTDKIFPLLVEGEPDESFPKVLTTSQLIGFDEAEANPPIKDLEPIGADVRPVEDKTAKETKKDELLRIVAGILGCAYDDLKQRDKLRERKKQRNRLLTVAASLIISIAGGLYYWDYNRIKTHYYKDYVTQWGVPKGLFPVGSQRQARRSATYAIETRRGVVESMRRINGSGELIPLMGDGRDAEPWLKGVAKWTYIVDGSGQAREVQLYGRVGKHIVTWDFDGPELVKFIKTAGKPFTLGKDISQLGGLGSASSSKSDISQYRLTLDEHGREIRITFENAYGMPVSDSGNNFGRVYQRYQNGRIKIIQNIGKSGGIQVSRKGVLATEYKYNASGDLTNVYWKNEKGKLHLNDKSYAFVKYVYGNGTARDQENVTEIMYFGVDEKPVLNKGGYAKATQVFDARGNLVQQGSFDIDGKPTLTKNGFAKLIQFFDSRGNLIERAYLGVDGEPTLHKDGITKFTQAFDLRGNIIERAYFGIDGNPILHKDGYAKAAWVFDRRGNIIEWTYFGMDGKLTLHKNGYAKAAQSFDAYGNSIERVLFGINGKPVLHKDGYAKFAQVYDARGNIIEQSYFGIDGESILNKNGFSKVTSVYDARGNLIEQAVFGIKGKPALHKDGYAKLTRVHDARGNIIEQAYFGIDGEPILNKNGFSKANHVYDARGNLIEKITFGVKGKPALHKNGYAKFTQVYNKRGNIIEQAYFGVDGKPILNKNGFSKVSHTFDARGNVVEEAAFGIDGKPALNKDGYSKSTHVLDARGNSIERAYFGTDGKPTLHKNGFAKITQVFDAGGNPIEQAFFGIDGEPILNIEGYARFTQIFDARGNKIEQVYFGIDGKPILHKDGYARVAQTINARGNLTETAVFGIDGKPVLHKENFAGFYQVFDARGNLTERSYFGLDGKPIQHINGFAKITQVYDAHGNSIDEASFGVDGNPTLNKSGYAKISRGLDARGNVAEEAYFGIDGKPVLNRSGFAGAKALRDVRGKLLEERYYGINGEPVDRRAEFSSNSEVSSIFGKWKSLVLNGIHNKETLDLLSENKLSVVKQEYDAYGSVISQRYFHADGSEAAGIDGFSEVSATYNQLRLPELMKAKLPGNASGLIKFRIAYTSRYNIGRVTFLDRNNQPLLSRLGFAEIGFSYDERDQLVKTQYFNEKGGILSEK</sequence>
<feature type="domain" description="TIR" evidence="2">
    <location>
        <begin position="9"/>
        <end position="156"/>
    </location>
</feature>
<dbReference type="Pfam" id="PF13676">
    <property type="entry name" value="TIR_2"/>
    <property type="match status" value="1"/>
</dbReference>
<evidence type="ECO:0000313" key="3">
    <source>
        <dbReference type="EMBL" id="VAW76791.1"/>
    </source>
</evidence>
<dbReference type="EMBL" id="UOFN01000067">
    <property type="protein sequence ID" value="VAW76791.1"/>
    <property type="molecule type" value="Genomic_DNA"/>
</dbReference>
<keyword evidence="1" id="KW-0472">Membrane</keyword>
<keyword evidence="1" id="KW-0812">Transmembrane</keyword>
<dbReference type="GO" id="GO:0007165">
    <property type="term" value="P:signal transduction"/>
    <property type="evidence" value="ECO:0007669"/>
    <property type="project" value="InterPro"/>
</dbReference>
<dbReference type="SMART" id="SM00255">
    <property type="entry name" value="TIR"/>
    <property type="match status" value="1"/>
</dbReference>
<accession>A0A3B0YBA6</accession>
<dbReference type="PROSITE" id="PS50104">
    <property type="entry name" value="TIR"/>
    <property type="match status" value="1"/>
</dbReference>
<proteinExistence type="predicted"/>
<dbReference type="Gene3D" id="3.40.50.10140">
    <property type="entry name" value="Toll/interleukin-1 receptor homology (TIR) domain"/>
    <property type="match status" value="1"/>
</dbReference>
<protein>
    <recommendedName>
        <fullName evidence="2">TIR domain-containing protein</fullName>
    </recommendedName>
</protein>
<dbReference type="InterPro" id="IPR035897">
    <property type="entry name" value="Toll_tir_struct_dom_sf"/>
</dbReference>
<evidence type="ECO:0000259" key="2">
    <source>
        <dbReference type="PROSITE" id="PS50104"/>
    </source>
</evidence>
<reference evidence="3" key="1">
    <citation type="submission" date="2018-06" db="EMBL/GenBank/DDBJ databases">
        <authorList>
            <person name="Zhirakovskaya E."/>
        </authorList>
    </citation>
    <scope>NUCLEOTIDE SEQUENCE</scope>
</reference>
<gene>
    <name evidence="3" type="ORF">MNBD_GAMMA15-67</name>
</gene>
<dbReference type="InterPro" id="IPR000157">
    <property type="entry name" value="TIR_dom"/>
</dbReference>